<accession>A0A852QZ80</accession>
<proteinExistence type="predicted"/>
<protein>
    <submittedName>
        <fullName evidence="8">Tight adherence protein B</fullName>
    </submittedName>
</protein>
<dbReference type="PANTHER" id="PTHR35007:SF4">
    <property type="entry name" value="CONSERVED TRANSMEMBRANE PROTEIN-RELATED"/>
    <property type="match status" value="1"/>
</dbReference>
<dbReference type="Proteomes" id="UP000586095">
    <property type="component" value="Unassembled WGS sequence"/>
</dbReference>
<dbReference type="GO" id="GO:0005886">
    <property type="term" value="C:plasma membrane"/>
    <property type="evidence" value="ECO:0007669"/>
    <property type="project" value="UniProtKB-SubCell"/>
</dbReference>
<keyword evidence="5 6" id="KW-0472">Membrane</keyword>
<evidence type="ECO:0000256" key="3">
    <source>
        <dbReference type="ARBA" id="ARBA00022692"/>
    </source>
</evidence>
<evidence type="ECO:0000313" key="9">
    <source>
        <dbReference type="Proteomes" id="UP000586095"/>
    </source>
</evidence>
<comment type="subcellular location">
    <subcellularLocation>
        <location evidence="1">Cell membrane</location>
        <topology evidence="1">Multi-pass membrane protein</topology>
    </subcellularLocation>
</comment>
<comment type="caution">
    <text evidence="8">The sequence shown here is derived from an EMBL/GenBank/DDBJ whole genome shotgun (WGS) entry which is preliminary data.</text>
</comment>
<evidence type="ECO:0000256" key="2">
    <source>
        <dbReference type="ARBA" id="ARBA00022475"/>
    </source>
</evidence>
<dbReference type="Pfam" id="PF00482">
    <property type="entry name" value="T2SSF"/>
    <property type="match status" value="1"/>
</dbReference>
<keyword evidence="4 6" id="KW-1133">Transmembrane helix</keyword>
<dbReference type="AlphaFoldDB" id="A0A852QZ80"/>
<gene>
    <name evidence="8" type="ORF">BJ960_000320</name>
</gene>
<evidence type="ECO:0000256" key="1">
    <source>
        <dbReference type="ARBA" id="ARBA00004651"/>
    </source>
</evidence>
<keyword evidence="2" id="KW-1003">Cell membrane</keyword>
<evidence type="ECO:0000256" key="5">
    <source>
        <dbReference type="ARBA" id="ARBA00023136"/>
    </source>
</evidence>
<dbReference type="EMBL" id="JACCBD010000001">
    <property type="protein sequence ID" value="NYD25517.1"/>
    <property type="molecule type" value="Genomic_DNA"/>
</dbReference>
<evidence type="ECO:0000313" key="8">
    <source>
        <dbReference type="EMBL" id="NYD25517.1"/>
    </source>
</evidence>
<feature type="transmembrane region" description="Helical" evidence="6">
    <location>
        <begin position="141"/>
        <end position="160"/>
    </location>
</feature>
<evidence type="ECO:0000259" key="7">
    <source>
        <dbReference type="Pfam" id="PF00482"/>
    </source>
</evidence>
<organism evidence="8 9">
    <name type="scientific">Leucobacter aridicollis</name>
    <dbReference type="NCBI Taxonomy" id="283878"/>
    <lineage>
        <taxon>Bacteria</taxon>
        <taxon>Bacillati</taxon>
        <taxon>Actinomycetota</taxon>
        <taxon>Actinomycetes</taxon>
        <taxon>Micrococcales</taxon>
        <taxon>Microbacteriaceae</taxon>
        <taxon>Leucobacter</taxon>
    </lineage>
</organism>
<sequence length="300" mass="31059">MGEGETSVPAAVAARCAALLRGGMSPAQAVRVLVTDLEGVETRAIAARVAEGVSVGQAFGEVDGPEWRVLGAAWRIAETSGAPFAPALDRIAAALHGIAEGARKRSVLLAGPKMTATLVAWLPLASVLVSLLLGFDPIPVFFTPLGAVLLVVGVTLQALGMRWSARLMARVERQDRVAGLECELAWIALAGGAPPALALRRVADAVSEARAEWIPLDALRNGEPLARALRTATAAGVQASALLLDAACEERAQTQAALEREAERLGVRILLPLACCVLPAFIAVGVVPIVVALMGDLFPG</sequence>
<dbReference type="InterPro" id="IPR018076">
    <property type="entry name" value="T2SS_GspF_dom"/>
</dbReference>
<evidence type="ECO:0000256" key="4">
    <source>
        <dbReference type="ARBA" id="ARBA00022989"/>
    </source>
</evidence>
<dbReference type="RefSeq" id="WP_307814704.1">
    <property type="nucleotide sequence ID" value="NZ_BAAALZ010000003.1"/>
</dbReference>
<feature type="transmembrane region" description="Helical" evidence="6">
    <location>
        <begin position="269"/>
        <end position="294"/>
    </location>
</feature>
<keyword evidence="9" id="KW-1185">Reference proteome</keyword>
<dbReference type="PANTHER" id="PTHR35007">
    <property type="entry name" value="INTEGRAL MEMBRANE PROTEIN-RELATED"/>
    <property type="match status" value="1"/>
</dbReference>
<feature type="transmembrane region" description="Helical" evidence="6">
    <location>
        <begin position="114"/>
        <end position="135"/>
    </location>
</feature>
<keyword evidence="3 6" id="KW-0812">Transmembrane</keyword>
<feature type="domain" description="Type II secretion system protein GspF" evidence="7">
    <location>
        <begin position="16"/>
        <end position="129"/>
    </location>
</feature>
<name>A0A852QZ80_9MICO</name>
<evidence type="ECO:0000256" key="6">
    <source>
        <dbReference type="SAM" id="Phobius"/>
    </source>
</evidence>
<reference evidence="8 9" key="1">
    <citation type="submission" date="2020-07" db="EMBL/GenBank/DDBJ databases">
        <title>Sequencing the genomes of 1000 actinobacteria strains.</title>
        <authorList>
            <person name="Klenk H.-P."/>
        </authorList>
    </citation>
    <scope>NUCLEOTIDE SEQUENCE [LARGE SCALE GENOMIC DNA]</scope>
    <source>
        <strain evidence="8 9">DSM 17380</strain>
    </source>
</reference>